<reference evidence="4" key="1">
    <citation type="submission" date="2022-08" db="EMBL/GenBank/DDBJ databases">
        <title>Alicyclobacillus dauci DSM2870, complete genome.</title>
        <authorList>
            <person name="Wang Q."/>
            <person name="Cai R."/>
            <person name="Wang Z."/>
        </authorList>
    </citation>
    <scope>NUCLEOTIDE SEQUENCE</scope>
    <source>
        <strain evidence="4">DSM 28700</strain>
    </source>
</reference>
<dbReference type="PROSITE" id="PS50887">
    <property type="entry name" value="GGDEF"/>
    <property type="match status" value="1"/>
</dbReference>
<dbReference type="InterPro" id="IPR000160">
    <property type="entry name" value="GGDEF_dom"/>
</dbReference>
<dbReference type="SUPFAM" id="SSF55781">
    <property type="entry name" value="GAF domain-like"/>
    <property type="match status" value="1"/>
</dbReference>
<dbReference type="EMBL" id="CP104064">
    <property type="protein sequence ID" value="WAH38076.1"/>
    <property type="molecule type" value="Genomic_DNA"/>
</dbReference>
<dbReference type="Pfam" id="PF13185">
    <property type="entry name" value="GAF_2"/>
    <property type="match status" value="1"/>
</dbReference>
<dbReference type="SUPFAM" id="SSF55785">
    <property type="entry name" value="PYP-like sensor domain (PAS domain)"/>
    <property type="match status" value="1"/>
</dbReference>
<dbReference type="SMART" id="SM00267">
    <property type="entry name" value="GGDEF"/>
    <property type="match status" value="1"/>
</dbReference>
<proteinExistence type="predicted"/>
<evidence type="ECO:0000259" key="3">
    <source>
        <dbReference type="PROSITE" id="PS50887"/>
    </source>
</evidence>
<evidence type="ECO:0000313" key="4">
    <source>
        <dbReference type="EMBL" id="WAH38076.1"/>
    </source>
</evidence>
<feature type="domain" description="GGDEF" evidence="3">
    <location>
        <begin position="334"/>
        <end position="467"/>
    </location>
</feature>
<dbReference type="PROSITE" id="PS50883">
    <property type="entry name" value="EAL"/>
    <property type="match status" value="1"/>
</dbReference>
<dbReference type="InterPro" id="IPR029787">
    <property type="entry name" value="Nucleotide_cyclase"/>
</dbReference>
<dbReference type="PROSITE" id="PS50112">
    <property type="entry name" value="PAS"/>
    <property type="match status" value="1"/>
</dbReference>
<dbReference type="Pfam" id="PF00989">
    <property type="entry name" value="PAS"/>
    <property type="match status" value="1"/>
</dbReference>
<dbReference type="SUPFAM" id="SSF141868">
    <property type="entry name" value="EAL domain-like"/>
    <property type="match status" value="1"/>
</dbReference>
<name>A0ABY6Z724_9BACL</name>
<protein>
    <submittedName>
        <fullName evidence="4">EAL domain-containing protein</fullName>
    </submittedName>
</protein>
<feature type="domain" description="PAS" evidence="1">
    <location>
        <begin position="11"/>
        <end position="81"/>
    </location>
</feature>
<dbReference type="InterPro" id="IPR029016">
    <property type="entry name" value="GAF-like_dom_sf"/>
</dbReference>
<dbReference type="PANTHER" id="PTHR44757:SF2">
    <property type="entry name" value="BIOFILM ARCHITECTURE MAINTENANCE PROTEIN MBAA"/>
    <property type="match status" value="1"/>
</dbReference>
<dbReference type="Gene3D" id="3.30.70.270">
    <property type="match status" value="1"/>
</dbReference>
<dbReference type="InterPro" id="IPR013767">
    <property type="entry name" value="PAS_fold"/>
</dbReference>
<dbReference type="SMART" id="SM00091">
    <property type="entry name" value="PAS"/>
    <property type="match status" value="1"/>
</dbReference>
<dbReference type="Pfam" id="PF00990">
    <property type="entry name" value="GGDEF"/>
    <property type="match status" value="1"/>
</dbReference>
<keyword evidence="5" id="KW-1185">Reference proteome</keyword>
<dbReference type="InterPro" id="IPR003018">
    <property type="entry name" value="GAF"/>
</dbReference>
<dbReference type="InterPro" id="IPR043128">
    <property type="entry name" value="Rev_trsase/Diguanyl_cyclase"/>
</dbReference>
<gene>
    <name evidence="4" type="ORF">NZD86_06195</name>
</gene>
<dbReference type="CDD" id="cd01948">
    <property type="entry name" value="EAL"/>
    <property type="match status" value="1"/>
</dbReference>
<dbReference type="RefSeq" id="WP_268045625.1">
    <property type="nucleotide sequence ID" value="NZ_CP104064.1"/>
</dbReference>
<dbReference type="NCBIfam" id="TIGR00229">
    <property type="entry name" value="sensory_box"/>
    <property type="match status" value="1"/>
</dbReference>
<dbReference type="SMART" id="SM00065">
    <property type="entry name" value="GAF"/>
    <property type="match status" value="1"/>
</dbReference>
<dbReference type="PANTHER" id="PTHR44757">
    <property type="entry name" value="DIGUANYLATE CYCLASE DGCP"/>
    <property type="match status" value="1"/>
</dbReference>
<dbReference type="Proteomes" id="UP001164803">
    <property type="component" value="Chromosome"/>
</dbReference>
<dbReference type="CDD" id="cd00130">
    <property type="entry name" value="PAS"/>
    <property type="match status" value="1"/>
</dbReference>
<dbReference type="InterPro" id="IPR001633">
    <property type="entry name" value="EAL_dom"/>
</dbReference>
<organism evidence="4 5">
    <name type="scientific">Alicyclobacillus dauci</name>
    <dbReference type="NCBI Taxonomy" id="1475485"/>
    <lineage>
        <taxon>Bacteria</taxon>
        <taxon>Bacillati</taxon>
        <taxon>Bacillota</taxon>
        <taxon>Bacilli</taxon>
        <taxon>Bacillales</taxon>
        <taxon>Alicyclobacillaceae</taxon>
        <taxon>Alicyclobacillus</taxon>
    </lineage>
</organism>
<feature type="domain" description="EAL" evidence="2">
    <location>
        <begin position="476"/>
        <end position="726"/>
    </location>
</feature>
<dbReference type="PIRSF" id="PIRSF005925">
    <property type="entry name" value="Dos"/>
    <property type="match status" value="1"/>
</dbReference>
<dbReference type="Gene3D" id="3.30.450.20">
    <property type="entry name" value="PAS domain"/>
    <property type="match status" value="1"/>
</dbReference>
<dbReference type="Gene3D" id="3.20.20.450">
    <property type="entry name" value="EAL domain"/>
    <property type="match status" value="1"/>
</dbReference>
<evidence type="ECO:0000259" key="2">
    <source>
        <dbReference type="PROSITE" id="PS50883"/>
    </source>
</evidence>
<dbReference type="Pfam" id="PF00563">
    <property type="entry name" value="EAL"/>
    <property type="match status" value="1"/>
</dbReference>
<accession>A0ABY6Z724</accession>
<sequence>MAPVPQRLVNIEDAITLVMDHVSDPMLVVGEQGEIVHASLSFMQILGVPREVCYGANLRDFVHGEDASKLSAVMEKVLHEQGNDRTPVLVLRLRHYDHAYRFVTFKLRVVPALDSDNLLQFVFFAAITEPGSRERFIIPQQRVLKAVLGGQSIKQVLTVIIDTLEELFPDCIPSALLLDEDGTTLVHGVSSVQLPREFIETVNGVEIGLNAGTFGRAVFLKTLVVSDDIETDPNWIRYRADANRAGLRACYALPIFTDFNQVVGTFVVYYKNNRAPSPDEIESLETYSQFASLAFSRHENVVKLDGIVNKDPLTGLPNRQYFLYHLDASIELFDQVGVLVLDIDRFKWINDTLGHAFGDKVLVEFARRVKTCMTDKMFLARLGGDEFAIVYSDVTSLKDVTDLAEQILRLSDTLVEIGGHSLRVTSGIGTTLFPVSGTDCESLLSSVDTALYAAKHSGRNMYRHYAPGMKVMTYDRLMLERDIQQAIDREEFHLVYQPKFSSSDMKMTGVEALIRWNHPSRGRISPAEFITVAEQAGLISAIDDWVVHKVCEQVRAWKEKGIELPVSVNISQLHFQQPDFVVSIGQTLNEYGVSPSLIDIEITETSLMQVANEDLLAKLSQLRELGLTLSIDDFGIGYSSLNLLRQFPVDYLKIDQSFVRDHGKLDIVRAIIQLGHSLGMRVVAEGVEVPLELDFLRREKCDEIQGYLLSRPLEPEAVRKHVGKSVNIATLSKTRGEQ</sequence>
<dbReference type="Gene3D" id="3.30.450.40">
    <property type="match status" value="1"/>
</dbReference>
<dbReference type="NCBIfam" id="TIGR00254">
    <property type="entry name" value="GGDEF"/>
    <property type="match status" value="1"/>
</dbReference>
<dbReference type="CDD" id="cd01949">
    <property type="entry name" value="GGDEF"/>
    <property type="match status" value="1"/>
</dbReference>
<dbReference type="InterPro" id="IPR035965">
    <property type="entry name" value="PAS-like_dom_sf"/>
</dbReference>
<evidence type="ECO:0000313" key="5">
    <source>
        <dbReference type="Proteomes" id="UP001164803"/>
    </source>
</evidence>
<dbReference type="SUPFAM" id="SSF55073">
    <property type="entry name" value="Nucleotide cyclase"/>
    <property type="match status" value="1"/>
</dbReference>
<dbReference type="SMART" id="SM00052">
    <property type="entry name" value="EAL"/>
    <property type="match status" value="1"/>
</dbReference>
<dbReference type="InterPro" id="IPR000014">
    <property type="entry name" value="PAS"/>
</dbReference>
<evidence type="ECO:0000259" key="1">
    <source>
        <dbReference type="PROSITE" id="PS50112"/>
    </source>
</evidence>
<dbReference type="InterPro" id="IPR035919">
    <property type="entry name" value="EAL_sf"/>
</dbReference>
<dbReference type="InterPro" id="IPR012226">
    <property type="entry name" value="Diguanyl_cyclase/Pdiesterase"/>
</dbReference>
<dbReference type="InterPro" id="IPR052155">
    <property type="entry name" value="Biofilm_reg_signaling"/>
</dbReference>